<reference evidence="2" key="1">
    <citation type="submission" date="2022-06" db="EMBL/GenBank/DDBJ databases">
        <title>Alkalimarinus sp. nov., isolated from gut of a Alitta virens.</title>
        <authorList>
            <person name="Yang A.I."/>
            <person name="Shin N.-R."/>
        </authorList>
    </citation>
    <scope>NUCLEOTIDE SEQUENCE</scope>
    <source>
        <strain evidence="2">A2M4</strain>
    </source>
</reference>
<protein>
    <recommendedName>
        <fullName evidence="4">DUF3108 domain-containing protein</fullName>
    </recommendedName>
</protein>
<feature type="signal peptide" evidence="1">
    <location>
        <begin position="1"/>
        <end position="28"/>
    </location>
</feature>
<keyword evidence="1" id="KW-0732">Signal</keyword>
<name>A0ABY6MYE3_9ALTE</name>
<gene>
    <name evidence="2" type="ORF">NKI27_12275</name>
</gene>
<keyword evidence="3" id="KW-1185">Reference proteome</keyword>
<feature type="chain" id="PRO_5046919379" description="DUF3108 domain-containing protein" evidence="1">
    <location>
        <begin position="29"/>
        <end position="303"/>
    </location>
</feature>
<evidence type="ECO:0000313" key="3">
    <source>
        <dbReference type="Proteomes" id="UP001163739"/>
    </source>
</evidence>
<accession>A0ABY6MYE3</accession>
<evidence type="ECO:0000313" key="2">
    <source>
        <dbReference type="EMBL" id="UZE94854.1"/>
    </source>
</evidence>
<dbReference type="EMBL" id="CP100390">
    <property type="protein sequence ID" value="UZE94854.1"/>
    <property type="molecule type" value="Genomic_DNA"/>
</dbReference>
<evidence type="ECO:0000256" key="1">
    <source>
        <dbReference type="SAM" id="SignalP"/>
    </source>
</evidence>
<proteinExistence type="predicted"/>
<dbReference type="RefSeq" id="WP_265046346.1">
    <property type="nucleotide sequence ID" value="NZ_CP100390.1"/>
</dbReference>
<organism evidence="2 3">
    <name type="scientific">Alkalimarinus alittae</name>
    <dbReference type="NCBI Taxonomy" id="2961619"/>
    <lineage>
        <taxon>Bacteria</taxon>
        <taxon>Pseudomonadati</taxon>
        <taxon>Pseudomonadota</taxon>
        <taxon>Gammaproteobacteria</taxon>
        <taxon>Alteromonadales</taxon>
        <taxon>Alteromonadaceae</taxon>
        <taxon>Alkalimarinus</taxon>
    </lineage>
</organism>
<sequence>MRLNGFKLIRKSMMALSVTMFVISSLQATELSPQSLKWNALAYSGSKFFISVDTSVSVDIISKDTALKELISTTEGEGKLPVADEIVKINVKNSVVGSETDFTVWVEPDTTVLQRTSIYGGIKEWYRTYRFMKDKVYSDKRKPANSSEKGNAWETWTDIGQGFYELDESEQRATVSESEALFYLIGVAGLNAQGDKTSLNMYDRSGVIKATVEVVGSKRVLVDYNAIKNGESTRVKKKVNALEAIVDARSIKEGGSLEKFKFLGYKDDIRLLIDPELNTIIEISGAVEYVGNVTIRLEQISLN</sequence>
<dbReference type="Proteomes" id="UP001163739">
    <property type="component" value="Chromosome"/>
</dbReference>
<evidence type="ECO:0008006" key="4">
    <source>
        <dbReference type="Google" id="ProtNLM"/>
    </source>
</evidence>